<dbReference type="NCBIfam" id="TIGR03123">
    <property type="entry name" value="one_C_unchar_1"/>
    <property type="match status" value="1"/>
</dbReference>
<dbReference type="InterPro" id="IPR002821">
    <property type="entry name" value="Hydantoinase_A"/>
</dbReference>
<organism evidence="2">
    <name type="scientific">marine sediment metagenome</name>
    <dbReference type="NCBI Taxonomy" id="412755"/>
    <lineage>
        <taxon>unclassified sequences</taxon>
        <taxon>metagenomes</taxon>
        <taxon>ecological metagenomes</taxon>
    </lineage>
</organism>
<gene>
    <name evidence="2" type="ORF">LCGC14_0585900</name>
</gene>
<dbReference type="Pfam" id="PF01968">
    <property type="entry name" value="Hydantoinase_A"/>
    <property type="match status" value="1"/>
</dbReference>
<dbReference type="Gene3D" id="3.30.420.40">
    <property type="match status" value="1"/>
</dbReference>
<dbReference type="EMBL" id="LAZR01000901">
    <property type="protein sequence ID" value="KKN55069.1"/>
    <property type="molecule type" value="Genomic_DNA"/>
</dbReference>
<dbReference type="Gene3D" id="3.30.420.190">
    <property type="entry name" value="conserved archaeal protein q6m145"/>
    <property type="match status" value="1"/>
</dbReference>
<dbReference type="AlphaFoldDB" id="A0A0F9RJY7"/>
<dbReference type="GO" id="GO:0016787">
    <property type="term" value="F:hydrolase activity"/>
    <property type="evidence" value="ECO:0007669"/>
    <property type="project" value="InterPro"/>
</dbReference>
<sequence length="356" mass="40497">MIILGLDIGGANTKAALLHFKEKKRIESFSYIEYFPFWANTITEIPLMLRRVVKNLIEKNIFILKNVDYIAVTITAELSDAFQTKKEGILIILDALETIFHKDILRFITNKSKFINIEMVRSDYLSIAAANWASTALFLGNFISTCVLIDAGSTTIDIIPIYESLPLPKGRDDTTRLLNHELIYTGGLRATIPSITHHVPYKGKSIRISFERFALISDVYRILNLISEEDYINDTADNRSKSLEDCYSRLSRVICMDIETISIEDLNIIANFIYKKHLDIITKEIKSFMTILIGRYNEFKSDPKFVITGLSADFLIKIPLKNLGYQNILSYEELTKIPNKISSSAFAVAGALYHEL</sequence>
<reference evidence="2" key="1">
    <citation type="journal article" date="2015" name="Nature">
        <title>Complex archaea that bridge the gap between prokaryotes and eukaryotes.</title>
        <authorList>
            <person name="Spang A."/>
            <person name="Saw J.H."/>
            <person name="Jorgensen S.L."/>
            <person name="Zaremba-Niedzwiedzka K."/>
            <person name="Martijn J."/>
            <person name="Lind A.E."/>
            <person name="van Eijk R."/>
            <person name="Schleper C."/>
            <person name="Guy L."/>
            <person name="Ettema T.J."/>
        </authorList>
    </citation>
    <scope>NUCLEOTIDE SEQUENCE</scope>
</reference>
<evidence type="ECO:0000259" key="1">
    <source>
        <dbReference type="Pfam" id="PF01968"/>
    </source>
</evidence>
<protein>
    <recommendedName>
        <fullName evidence="1">Hydantoinase A/oxoprolinase domain-containing protein</fullName>
    </recommendedName>
</protein>
<dbReference type="SUPFAM" id="SSF53067">
    <property type="entry name" value="Actin-like ATPase domain"/>
    <property type="match status" value="1"/>
</dbReference>
<dbReference type="InterPro" id="IPR002756">
    <property type="entry name" value="MfnF"/>
</dbReference>
<accession>A0A0F9RJY7</accession>
<name>A0A0F9RJY7_9ZZZZ</name>
<feature type="domain" description="Hydantoinase A/oxoprolinase" evidence="1">
    <location>
        <begin position="69"/>
        <end position="328"/>
    </location>
</feature>
<evidence type="ECO:0000313" key="2">
    <source>
        <dbReference type="EMBL" id="KKN55069.1"/>
    </source>
</evidence>
<proteinExistence type="predicted"/>
<comment type="caution">
    <text evidence="2">The sequence shown here is derived from an EMBL/GenBank/DDBJ whole genome shotgun (WGS) entry which is preliminary data.</text>
</comment>
<dbReference type="InterPro" id="IPR043129">
    <property type="entry name" value="ATPase_NBD"/>
</dbReference>